<dbReference type="Proteomes" id="UP000054018">
    <property type="component" value="Unassembled WGS sequence"/>
</dbReference>
<dbReference type="AlphaFoldDB" id="A0A0C9XNT2"/>
<organism evidence="1 2">
    <name type="scientific">Pisolithus microcarpus 441</name>
    <dbReference type="NCBI Taxonomy" id="765257"/>
    <lineage>
        <taxon>Eukaryota</taxon>
        <taxon>Fungi</taxon>
        <taxon>Dikarya</taxon>
        <taxon>Basidiomycota</taxon>
        <taxon>Agaricomycotina</taxon>
        <taxon>Agaricomycetes</taxon>
        <taxon>Agaricomycetidae</taxon>
        <taxon>Boletales</taxon>
        <taxon>Sclerodermatineae</taxon>
        <taxon>Pisolithaceae</taxon>
        <taxon>Pisolithus</taxon>
    </lineage>
</organism>
<accession>A0A0C9XNT2</accession>
<evidence type="ECO:0000313" key="1">
    <source>
        <dbReference type="EMBL" id="KIK14040.1"/>
    </source>
</evidence>
<gene>
    <name evidence="1" type="ORF">PISMIDRAFT_117744</name>
</gene>
<sequence length="154" mass="17245">IDIVVSATSVALSPIFYFHSMAVMNFVSTDTIYCSYPRLTFQHLSLVNAGALYYGGHTDDIVDAMRKYMSHGFEYVRCKDVHNVSSTCKVCTRSLTGGAMMSFNFLAIPSRSHTMHEVFREFGILNLQWCLGGMPCGLELAFCHPHVDIVEEES</sequence>
<reference evidence="1 2" key="1">
    <citation type="submission" date="2014-04" db="EMBL/GenBank/DDBJ databases">
        <authorList>
            <consortium name="DOE Joint Genome Institute"/>
            <person name="Kuo A."/>
            <person name="Kohler A."/>
            <person name="Costa M.D."/>
            <person name="Nagy L.G."/>
            <person name="Floudas D."/>
            <person name="Copeland A."/>
            <person name="Barry K.W."/>
            <person name="Cichocki N."/>
            <person name="Veneault-Fourrey C."/>
            <person name="LaButti K."/>
            <person name="Lindquist E.A."/>
            <person name="Lipzen A."/>
            <person name="Lundell T."/>
            <person name="Morin E."/>
            <person name="Murat C."/>
            <person name="Sun H."/>
            <person name="Tunlid A."/>
            <person name="Henrissat B."/>
            <person name="Grigoriev I.V."/>
            <person name="Hibbett D.S."/>
            <person name="Martin F."/>
            <person name="Nordberg H.P."/>
            <person name="Cantor M.N."/>
            <person name="Hua S.X."/>
        </authorList>
    </citation>
    <scope>NUCLEOTIDE SEQUENCE [LARGE SCALE GENOMIC DNA]</scope>
    <source>
        <strain evidence="1 2">441</strain>
    </source>
</reference>
<evidence type="ECO:0000313" key="2">
    <source>
        <dbReference type="Proteomes" id="UP000054018"/>
    </source>
</evidence>
<protein>
    <submittedName>
        <fullName evidence="1">Uncharacterized protein</fullName>
    </submittedName>
</protein>
<dbReference type="OrthoDB" id="2753605at2759"/>
<proteinExistence type="predicted"/>
<keyword evidence="2" id="KW-1185">Reference proteome</keyword>
<dbReference type="HOGENOM" id="CLU_068912_2_1_1"/>
<feature type="non-terminal residue" evidence="1">
    <location>
        <position position="1"/>
    </location>
</feature>
<dbReference type="EMBL" id="KN833959">
    <property type="protein sequence ID" value="KIK14040.1"/>
    <property type="molecule type" value="Genomic_DNA"/>
</dbReference>
<name>A0A0C9XNT2_9AGAM</name>
<reference evidence="2" key="2">
    <citation type="submission" date="2015-01" db="EMBL/GenBank/DDBJ databases">
        <title>Evolutionary Origins and Diversification of the Mycorrhizal Mutualists.</title>
        <authorList>
            <consortium name="DOE Joint Genome Institute"/>
            <consortium name="Mycorrhizal Genomics Consortium"/>
            <person name="Kohler A."/>
            <person name="Kuo A."/>
            <person name="Nagy L.G."/>
            <person name="Floudas D."/>
            <person name="Copeland A."/>
            <person name="Barry K.W."/>
            <person name="Cichocki N."/>
            <person name="Veneault-Fourrey C."/>
            <person name="LaButti K."/>
            <person name="Lindquist E.A."/>
            <person name="Lipzen A."/>
            <person name="Lundell T."/>
            <person name="Morin E."/>
            <person name="Murat C."/>
            <person name="Riley R."/>
            <person name="Ohm R."/>
            <person name="Sun H."/>
            <person name="Tunlid A."/>
            <person name="Henrissat B."/>
            <person name="Grigoriev I.V."/>
            <person name="Hibbett D.S."/>
            <person name="Martin F."/>
        </authorList>
    </citation>
    <scope>NUCLEOTIDE SEQUENCE [LARGE SCALE GENOMIC DNA]</scope>
    <source>
        <strain evidence="2">441</strain>
    </source>
</reference>